<evidence type="ECO:0008006" key="3">
    <source>
        <dbReference type="Google" id="ProtNLM"/>
    </source>
</evidence>
<evidence type="ECO:0000313" key="1">
    <source>
        <dbReference type="EMBL" id="NLR81741.1"/>
    </source>
</evidence>
<comment type="caution">
    <text evidence="1">The sequence shown here is derived from an EMBL/GenBank/DDBJ whole genome shotgun (WGS) entry which is preliminary data.</text>
</comment>
<keyword evidence="2" id="KW-1185">Reference proteome</keyword>
<reference evidence="1 2" key="1">
    <citation type="submission" date="2020-04" db="EMBL/GenBank/DDBJ databases">
        <authorList>
            <person name="Yin C."/>
        </authorList>
    </citation>
    <scope>NUCLEOTIDE SEQUENCE [LARGE SCALE GENOMIC DNA]</scope>
    <source>
        <strain evidence="1 2">Ak56</strain>
    </source>
</reference>
<dbReference type="SUPFAM" id="SSF81301">
    <property type="entry name" value="Nucleotidyltransferase"/>
    <property type="match status" value="1"/>
</dbReference>
<accession>A0A847SIP6</accession>
<name>A0A847SIP6_9BACT</name>
<proteinExistence type="predicted"/>
<dbReference type="AlphaFoldDB" id="A0A847SIP6"/>
<dbReference type="Gene3D" id="3.30.460.40">
    <property type="match status" value="1"/>
</dbReference>
<dbReference type="RefSeq" id="WP_168741428.1">
    <property type="nucleotide sequence ID" value="NZ_JABAHZ010000006.1"/>
</dbReference>
<dbReference type="InterPro" id="IPR043519">
    <property type="entry name" value="NT_sf"/>
</dbReference>
<dbReference type="InterPro" id="IPR014942">
    <property type="entry name" value="AbiEii"/>
</dbReference>
<sequence>MNLNGVREEVLKDLFDTLEEVFRELEIDYYLIGAVARDIWYARYNKQFRRTKDVDFAVLVGNGQEYDVLREYMKQHKGFTSIRENSFVLISPDGIQVDILPFSEISHTNVTGTSFTNISVEGFPEVYRFGLEKINLNTGHHFKVATLPAIVLLKLIAFDDRPEKRLKDARDIANILAHYFELQTDLIYEKHVDLFREDFPGYRDLDVATIGAIVVGREIKQMVATNRQLQARVLYILQNHIKEAENSMFVRNMVIESAGSVNEMLQWLNGILIGMS</sequence>
<protein>
    <recommendedName>
        <fullName evidence="3">Nucleotidyltransferase</fullName>
    </recommendedName>
</protein>
<evidence type="ECO:0000313" key="2">
    <source>
        <dbReference type="Proteomes" id="UP000552864"/>
    </source>
</evidence>
<gene>
    <name evidence="1" type="ORF">HGH91_24150</name>
</gene>
<dbReference type="Proteomes" id="UP000552864">
    <property type="component" value="Unassembled WGS sequence"/>
</dbReference>
<organism evidence="1 2">
    <name type="scientific">Chitinophaga eiseniae</name>
    <dbReference type="NCBI Taxonomy" id="634771"/>
    <lineage>
        <taxon>Bacteria</taxon>
        <taxon>Pseudomonadati</taxon>
        <taxon>Bacteroidota</taxon>
        <taxon>Chitinophagia</taxon>
        <taxon>Chitinophagales</taxon>
        <taxon>Chitinophagaceae</taxon>
        <taxon>Chitinophaga</taxon>
    </lineage>
</organism>
<dbReference type="Pfam" id="PF08843">
    <property type="entry name" value="AbiEii"/>
    <property type="match status" value="1"/>
</dbReference>
<dbReference type="EMBL" id="JABAHZ010000006">
    <property type="protein sequence ID" value="NLR81741.1"/>
    <property type="molecule type" value="Genomic_DNA"/>
</dbReference>